<gene>
    <name evidence="14" type="ORF">ILUMI_12946</name>
</gene>
<dbReference type="AlphaFoldDB" id="A0A8K0CZF0"/>
<feature type="transmembrane region" description="Helical" evidence="13">
    <location>
        <begin position="38"/>
        <end position="56"/>
    </location>
</feature>
<keyword evidence="15" id="KW-1185">Reference proteome</keyword>
<feature type="binding site" evidence="12">
    <location>
        <position position="270"/>
    </location>
    <ligand>
        <name>Ca(2+)</name>
        <dbReference type="ChEBI" id="CHEBI:29108"/>
    </ligand>
</feature>
<sequence length="387" mass="44604">MRVNEECEMVAVKDWRKALRTPPGYRIINKTLRSQTQFISVVAIAGLLVLIILYIFPKKSSSNSGILNINYNYTYPLTTPIKTNSMHTFRIGIIADLDTNSKSKTEKYTWYSYLKKGYLSYSPTKQTVVISWDHNDPVRLTTNFALKDRGMELSELVVFDGRLLTFDDRTGMVFEIINDKAIPWLLLMDGDGRNTKGFKSEWATVKDESLYIGSMGKEWTTPAGAFMNNNPQYIKIITTKGVVSHINWVEEYKRIREILDIHWPGYMIHESAVWSNVHQRWFFLPRRCSKESYNETLDEHRGCSWLISADPRVHDVEATKIENLIPTRGFSSFRFIPTSEDNVIVALRSEELEGKTATYITAFTINGNVLLEDTLISDLKYEGLEFI</sequence>
<reference evidence="14" key="1">
    <citation type="submission" date="2019-08" db="EMBL/GenBank/DDBJ databases">
        <title>The genome of the North American firefly Photinus pyralis.</title>
        <authorList>
            <consortium name="Photinus pyralis genome working group"/>
            <person name="Fallon T.R."/>
            <person name="Sander Lower S.E."/>
            <person name="Weng J.-K."/>
        </authorList>
    </citation>
    <scope>NUCLEOTIDE SEQUENCE</scope>
    <source>
        <strain evidence="14">TRF0915ILg1</strain>
        <tissue evidence="14">Whole body</tissue>
    </source>
</reference>
<feature type="binding site" evidence="12">
    <location>
        <position position="201"/>
    </location>
    <ligand>
        <name>Ca(2+)</name>
        <dbReference type="ChEBI" id="CHEBI:29108"/>
    </ligand>
</feature>
<evidence type="ECO:0000256" key="7">
    <source>
        <dbReference type="ARBA" id="ARBA00022837"/>
    </source>
</evidence>
<feature type="binding site" evidence="12">
    <location>
        <position position="382"/>
    </location>
    <ligand>
        <name>Ca(2+)</name>
        <dbReference type="ChEBI" id="CHEBI:29108"/>
    </ligand>
</feature>
<dbReference type="GO" id="GO:0045134">
    <property type="term" value="F:UDP phosphatase activity"/>
    <property type="evidence" value="ECO:0007669"/>
    <property type="project" value="TreeGrafter"/>
</dbReference>
<feature type="binding site" evidence="12">
    <location>
        <position position="154"/>
    </location>
    <ligand>
        <name>Ca(2+)</name>
        <dbReference type="ChEBI" id="CHEBI:29108"/>
    </ligand>
</feature>
<dbReference type="GO" id="GO:0004382">
    <property type="term" value="F:GDP phosphatase activity"/>
    <property type="evidence" value="ECO:0007669"/>
    <property type="project" value="TreeGrafter"/>
</dbReference>
<dbReference type="PANTHER" id="PTHR13023:SF3">
    <property type="entry name" value="SOLUBLE CALCIUM-ACTIVATED NUCLEOTIDASE 1"/>
    <property type="match status" value="1"/>
</dbReference>
<comment type="catalytic activity">
    <reaction evidence="10">
        <text>a ribonucleoside 5'-triphosphate + 2 H2O = a ribonucleoside 5'-phosphate + 2 phosphate + 2 H(+)</text>
        <dbReference type="Rhea" id="RHEA:36795"/>
        <dbReference type="ChEBI" id="CHEBI:15377"/>
        <dbReference type="ChEBI" id="CHEBI:15378"/>
        <dbReference type="ChEBI" id="CHEBI:43474"/>
        <dbReference type="ChEBI" id="CHEBI:58043"/>
        <dbReference type="ChEBI" id="CHEBI:61557"/>
        <dbReference type="EC" id="3.6.1.5"/>
    </reaction>
    <physiologicalReaction direction="left-to-right" evidence="10">
        <dbReference type="Rhea" id="RHEA:36796"/>
    </physiologicalReaction>
</comment>
<dbReference type="Gene3D" id="2.120.10.100">
    <property type="entry name" value="Apyrase"/>
    <property type="match status" value="1"/>
</dbReference>
<keyword evidence="3" id="KW-1201">Platelet aggregation inhibiting toxin</keyword>
<keyword evidence="6" id="KW-0378">Hydrolase</keyword>
<dbReference type="InterPro" id="IPR009283">
    <property type="entry name" value="Apyrase"/>
</dbReference>
<evidence type="ECO:0000313" key="14">
    <source>
        <dbReference type="EMBL" id="KAF2893227.1"/>
    </source>
</evidence>
<evidence type="ECO:0000256" key="6">
    <source>
        <dbReference type="ARBA" id="ARBA00022801"/>
    </source>
</evidence>
<evidence type="ECO:0000256" key="13">
    <source>
        <dbReference type="SAM" id="Phobius"/>
    </source>
</evidence>
<evidence type="ECO:0000256" key="8">
    <source>
        <dbReference type="ARBA" id="ARBA00023240"/>
    </source>
</evidence>
<keyword evidence="8" id="KW-1199">Hemostasis impairing toxin</keyword>
<dbReference type="OrthoDB" id="25028at2759"/>
<dbReference type="Proteomes" id="UP000801492">
    <property type="component" value="Unassembled WGS sequence"/>
</dbReference>
<dbReference type="InterPro" id="IPR036258">
    <property type="entry name" value="Apyrase_sf"/>
</dbReference>
<keyword evidence="13" id="KW-0472">Membrane</keyword>
<keyword evidence="7 12" id="KW-0106">Calcium</keyword>
<dbReference type="GO" id="GO:0090729">
    <property type="term" value="F:toxin activity"/>
    <property type="evidence" value="ECO:0007669"/>
    <property type="project" value="UniProtKB-KW"/>
</dbReference>
<evidence type="ECO:0000256" key="1">
    <source>
        <dbReference type="ARBA" id="ARBA00001913"/>
    </source>
</evidence>
<evidence type="ECO:0000313" key="15">
    <source>
        <dbReference type="Proteomes" id="UP000801492"/>
    </source>
</evidence>
<dbReference type="FunFam" id="2.120.10.100:FF:000001">
    <property type="entry name" value="Soluble calcium-activated nucleotidase 1"/>
    <property type="match status" value="1"/>
</dbReference>
<comment type="similarity">
    <text evidence="9">Belongs to the apyrase family.</text>
</comment>
<dbReference type="PANTHER" id="PTHR13023">
    <property type="entry name" value="APYRASE"/>
    <property type="match status" value="1"/>
</dbReference>
<dbReference type="Pfam" id="PF06079">
    <property type="entry name" value="Apyrase"/>
    <property type="match status" value="1"/>
</dbReference>
<evidence type="ECO:0000256" key="11">
    <source>
        <dbReference type="ARBA" id="ARBA00074431"/>
    </source>
</evidence>
<dbReference type="GO" id="GO:0030166">
    <property type="term" value="P:proteoglycan biosynthetic process"/>
    <property type="evidence" value="ECO:0007669"/>
    <property type="project" value="TreeGrafter"/>
</dbReference>
<comment type="caution">
    <text evidence="14">The sequence shown here is derived from an EMBL/GenBank/DDBJ whole genome shotgun (WGS) entry which is preliminary data.</text>
</comment>
<dbReference type="SUPFAM" id="SSF101887">
    <property type="entry name" value="Apyrase"/>
    <property type="match status" value="1"/>
</dbReference>
<organism evidence="14 15">
    <name type="scientific">Ignelater luminosus</name>
    <name type="common">Cucubano</name>
    <name type="synonym">Pyrophorus luminosus</name>
    <dbReference type="NCBI Taxonomy" id="2038154"/>
    <lineage>
        <taxon>Eukaryota</taxon>
        <taxon>Metazoa</taxon>
        <taxon>Ecdysozoa</taxon>
        <taxon>Arthropoda</taxon>
        <taxon>Hexapoda</taxon>
        <taxon>Insecta</taxon>
        <taxon>Pterygota</taxon>
        <taxon>Neoptera</taxon>
        <taxon>Endopterygota</taxon>
        <taxon>Coleoptera</taxon>
        <taxon>Polyphaga</taxon>
        <taxon>Elateriformia</taxon>
        <taxon>Elateroidea</taxon>
        <taxon>Elateridae</taxon>
        <taxon>Agrypninae</taxon>
        <taxon>Pyrophorini</taxon>
        <taxon>Ignelater</taxon>
    </lineage>
</organism>
<proteinExistence type="inferred from homology"/>
<dbReference type="EMBL" id="VTPC01008133">
    <property type="protein sequence ID" value="KAF2893227.1"/>
    <property type="molecule type" value="Genomic_DNA"/>
</dbReference>
<evidence type="ECO:0000256" key="4">
    <source>
        <dbReference type="ARBA" id="ARBA00022656"/>
    </source>
</evidence>
<evidence type="ECO:0000256" key="9">
    <source>
        <dbReference type="ARBA" id="ARBA00025738"/>
    </source>
</evidence>
<feature type="binding site" evidence="12">
    <location>
        <position position="155"/>
    </location>
    <ligand>
        <name>Ca(2+)</name>
        <dbReference type="ChEBI" id="CHEBI:29108"/>
    </ligand>
</feature>
<keyword evidence="5 12" id="KW-0479">Metal-binding</keyword>
<evidence type="ECO:0000256" key="2">
    <source>
        <dbReference type="ARBA" id="ARBA00012148"/>
    </source>
</evidence>
<evidence type="ECO:0000256" key="3">
    <source>
        <dbReference type="ARBA" id="ARBA00022442"/>
    </source>
</evidence>
<accession>A0A8K0CZF0</accession>
<comment type="cofactor">
    <cofactor evidence="1 12">
        <name>Ca(2+)</name>
        <dbReference type="ChEBI" id="CHEBI:29108"/>
    </cofactor>
</comment>
<feature type="binding site" evidence="12">
    <location>
        <position position="331"/>
    </location>
    <ligand>
        <name>Ca(2+)</name>
        <dbReference type="ChEBI" id="CHEBI:29108"/>
    </ligand>
</feature>
<evidence type="ECO:0000256" key="5">
    <source>
        <dbReference type="ARBA" id="ARBA00022723"/>
    </source>
</evidence>
<keyword evidence="13" id="KW-1133">Transmembrane helix</keyword>
<evidence type="ECO:0000256" key="10">
    <source>
        <dbReference type="ARBA" id="ARBA00047297"/>
    </source>
</evidence>
<evidence type="ECO:0000256" key="12">
    <source>
        <dbReference type="PIRSR" id="PIRSR609283-1"/>
    </source>
</evidence>
<name>A0A8K0CZF0_IGNLU</name>
<dbReference type="GO" id="GO:0005509">
    <property type="term" value="F:calcium ion binding"/>
    <property type="evidence" value="ECO:0007669"/>
    <property type="project" value="InterPro"/>
</dbReference>
<dbReference type="GO" id="GO:0004050">
    <property type="term" value="F:apyrase activity"/>
    <property type="evidence" value="ECO:0007669"/>
    <property type="project" value="UniProtKB-EC"/>
</dbReference>
<protein>
    <recommendedName>
        <fullName evidence="11">Apyrase</fullName>
        <ecNumber evidence="2">3.6.1.5</ecNumber>
    </recommendedName>
</protein>
<dbReference type="EC" id="3.6.1.5" evidence="2"/>
<keyword evidence="13" id="KW-0812">Transmembrane</keyword>
<keyword evidence="4" id="KW-0800">Toxin</keyword>